<feature type="coiled-coil region" evidence="4">
    <location>
        <begin position="98"/>
        <end position="125"/>
    </location>
</feature>
<organism evidence="6 7">
    <name type="scientific">Orchesella cincta</name>
    <name type="common">Springtail</name>
    <name type="synonym">Podura cincta</name>
    <dbReference type="NCBI Taxonomy" id="48709"/>
    <lineage>
        <taxon>Eukaryota</taxon>
        <taxon>Metazoa</taxon>
        <taxon>Ecdysozoa</taxon>
        <taxon>Arthropoda</taxon>
        <taxon>Hexapoda</taxon>
        <taxon>Collembola</taxon>
        <taxon>Entomobryomorpha</taxon>
        <taxon>Entomobryoidea</taxon>
        <taxon>Orchesellidae</taxon>
        <taxon>Orchesellinae</taxon>
        <taxon>Orchesella</taxon>
    </lineage>
</organism>
<keyword evidence="3" id="KW-0813">Transport</keyword>
<proteinExistence type="inferred from homology"/>
<keyword evidence="3" id="KW-0653">Protein transport</keyword>
<evidence type="ECO:0000313" key="7">
    <source>
        <dbReference type="Proteomes" id="UP000094527"/>
    </source>
</evidence>
<dbReference type="InterPro" id="IPR014812">
    <property type="entry name" value="Vps51"/>
</dbReference>
<dbReference type="GO" id="GO:0007030">
    <property type="term" value="P:Golgi organization"/>
    <property type="evidence" value="ECO:0007669"/>
    <property type="project" value="UniProtKB-UniRule"/>
</dbReference>
<dbReference type="GO" id="GO:0015031">
    <property type="term" value="P:protein transport"/>
    <property type="evidence" value="ECO:0007669"/>
    <property type="project" value="UniProtKB-UniRule"/>
</dbReference>
<dbReference type="GO" id="GO:0005829">
    <property type="term" value="C:cytosol"/>
    <property type="evidence" value="ECO:0007669"/>
    <property type="project" value="GOC"/>
</dbReference>
<dbReference type="GO" id="GO:0000938">
    <property type="term" value="C:GARP complex"/>
    <property type="evidence" value="ECO:0007669"/>
    <property type="project" value="UniProtKB-UniRule"/>
</dbReference>
<dbReference type="STRING" id="48709.A0A1D2N3Y0"/>
<comment type="caution">
    <text evidence="6">The sequence shown here is derived from an EMBL/GenBank/DDBJ whole genome shotgun (WGS) entry which is preliminary data.</text>
</comment>
<dbReference type="AlphaFoldDB" id="A0A1D2N3Y0"/>
<dbReference type="GO" id="GO:0032456">
    <property type="term" value="P:endocytic recycling"/>
    <property type="evidence" value="ECO:0007669"/>
    <property type="project" value="TreeGrafter"/>
</dbReference>
<feature type="compositionally biased region" description="Basic and acidic residues" evidence="5">
    <location>
        <begin position="622"/>
        <end position="631"/>
    </location>
</feature>
<comment type="function">
    <text evidence="3">Acts as component of the GARP complex that is involved in retrograde transport from early and late endosomes to the trans-Golgi network (TGN).</text>
</comment>
<dbReference type="Proteomes" id="UP000094527">
    <property type="component" value="Unassembled WGS sequence"/>
</dbReference>
<dbReference type="PANTHER" id="PTHR15954:SF4">
    <property type="entry name" value="VACUOLAR PROTEIN SORTING-ASSOCIATED PROTEIN 51 HOMOLOG"/>
    <property type="match status" value="1"/>
</dbReference>
<evidence type="ECO:0000256" key="4">
    <source>
        <dbReference type="SAM" id="Coils"/>
    </source>
</evidence>
<feature type="region of interest" description="Disordered" evidence="5">
    <location>
        <begin position="614"/>
        <end position="649"/>
    </location>
</feature>
<accession>A0A1D2N3Y0</accession>
<evidence type="ECO:0000256" key="1">
    <source>
        <dbReference type="ARBA" id="ARBA00006080"/>
    </source>
</evidence>
<dbReference type="PANTHER" id="PTHR15954">
    <property type="entry name" value="VACUOLAR PROTEIN SORTING-ASSOCIATED PROTEIN 51 HOMOLOG"/>
    <property type="match status" value="1"/>
</dbReference>
<keyword evidence="3" id="KW-0333">Golgi apparatus</keyword>
<keyword evidence="4" id="KW-0175">Coiled coil</keyword>
<keyword evidence="7" id="KW-1185">Reference proteome</keyword>
<dbReference type="GO" id="GO:0042147">
    <property type="term" value="P:retrograde transport, endosome to Golgi"/>
    <property type="evidence" value="ECO:0007669"/>
    <property type="project" value="UniProtKB-UniRule"/>
</dbReference>
<dbReference type="GO" id="GO:0048193">
    <property type="term" value="P:Golgi vesicle transport"/>
    <property type="evidence" value="ECO:0007669"/>
    <property type="project" value="TreeGrafter"/>
</dbReference>
<comment type="subunit">
    <text evidence="3">Component of the Golgi-associated retrograde protein (GARP) complex.</text>
</comment>
<evidence type="ECO:0000313" key="6">
    <source>
        <dbReference type="EMBL" id="ODM99940.1"/>
    </source>
</evidence>
<dbReference type="GO" id="GO:0016020">
    <property type="term" value="C:membrane"/>
    <property type="evidence" value="ECO:0007669"/>
    <property type="project" value="TreeGrafter"/>
</dbReference>
<dbReference type="Pfam" id="PF08700">
    <property type="entry name" value="VPS51_Exo84_N"/>
    <property type="match status" value="1"/>
</dbReference>
<reference evidence="6 7" key="1">
    <citation type="journal article" date="2016" name="Genome Biol. Evol.">
        <title>Gene Family Evolution Reflects Adaptation to Soil Environmental Stressors in the Genome of the Collembolan Orchesella cincta.</title>
        <authorList>
            <person name="Faddeeva-Vakhrusheva A."/>
            <person name="Derks M.F."/>
            <person name="Anvar S.Y."/>
            <person name="Agamennone V."/>
            <person name="Suring W."/>
            <person name="Smit S."/>
            <person name="van Straalen N.M."/>
            <person name="Roelofs D."/>
        </authorList>
    </citation>
    <scope>NUCLEOTIDE SEQUENCE [LARGE SCALE GENOMIC DNA]</scope>
    <source>
        <tissue evidence="6">Mixed pool</tissue>
    </source>
</reference>
<dbReference type="EMBL" id="LJIJ01000245">
    <property type="protein sequence ID" value="ODM99940.1"/>
    <property type="molecule type" value="Genomic_DNA"/>
</dbReference>
<keyword evidence="3" id="KW-0445">Lipid transport</keyword>
<comment type="similarity">
    <text evidence="1 3">Belongs to the VPS51 family.</text>
</comment>
<dbReference type="OrthoDB" id="203678at2759"/>
<dbReference type="OMA" id="DIICERG"/>
<evidence type="ECO:0000256" key="3">
    <source>
        <dbReference type="RuleBase" id="RU368010"/>
    </source>
</evidence>
<name>A0A1D2N3Y0_ORCCI</name>
<evidence type="ECO:0000256" key="2">
    <source>
        <dbReference type="ARBA" id="ARBA00016122"/>
    </source>
</evidence>
<evidence type="ECO:0000256" key="5">
    <source>
        <dbReference type="SAM" id="MobiDB-lite"/>
    </source>
</evidence>
<sequence>MKLLFLQETRVACGLKRNLMKMEGSGGDHVSSHGNPYDINGTNFIPEKFIKKIISEYSLNKLMETESSLIRQIQDLDSDMQTLVYENYNKFILATDTIRKMKTDFREMEDRMALLSKNIAMITENSSKVCSSLKEKRDNVSRLSGINDLLKKLKFLFELPNKLKQFCEDNNYEEAVKCYLNGVEFVNEFKRFPSLEAIKVDCQHIVQRIKDDLCKDFDDEEKSSQDLTRNVFLLLSLGESSADLGKRLLDNALPKLNQNLESIKIADSPNVPLEEFMELGCGIFLSNLSLVIASFSQAFIQTAELGENFRLESQEMLKQFTTELMDNFMGIMEHRLTSEDELNNIQDAEQREELIKALDRLYRRLMAMGTLMPNTDFAPCGLDLTFRVTKMDADMSLQRIKASFEKAAKDSSVELSSHPGSSQEILGSILATLVLQMKSSLNKLQEFCRADLQFAQNVDFRQKMAVVSVREGLVVSVFKYLAEFGKNLIQDEQYSNLTWLLLAKLYLDIEIGTVEYMVNSVETEFDIRREKRNQVYKLTNVSSLTTALNETAKALVKEFVSCQGNYISELMKSAVLRNDLMAVSHEPRGPSQQMKQVIEVLTTLEKQVDSIFPDSDSSSFLRSERSSDSSRRSLSTNAGNRGPSRPSLWSNFDPNMATNIQKLFSERVEIFGNVELHKSDIMMAIVKIGLRALLECMRQKTLCNFGLHQIQVDVLYLQMYLWRFVNNESFLYSLLDEILASSIQRCVNPTLLEASVVESLAEK</sequence>
<protein>
    <recommendedName>
        <fullName evidence="2 3">Vacuolar protein sorting-associated protein 51 homolog</fullName>
    </recommendedName>
</protein>
<gene>
    <name evidence="6" type="ORF">Ocin01_06741</name>
</gene>
<dbReference type="GO" id="GO:1990745">
    <property type="term" value="C:EARP complex"/>
    <property type="evidence" value="ECO:0007669"/>
    <property type="project" value="TreeGrafter"/>
</dbReference>
<comment type="subcellular location">
    <subcellularLocation>
        <location evidence="3">Golgi apparatus</location>
        <location evidence="3">trans-Golgi network</location>
    </subcellularLocation>
</comment>
<dbReference type="GO" id="GO:0006869">
    <property type="term" value="P:lipid transport"/>
    <property type="evidence" value="ECO:0007669"/>
    <property type="project" value="UniProtKB-UniRule"/>
</dbReference>
<dbReference type="GO" id="GO:0007041">
    <property type="term" value="P:lysosomal transport"/>
    <property type="evidence" value="ECO:0007669"/>
    <property type="project" value="TreeGrafter"/>
</dbReference>